<dbReference type="NCBIfam" id="TIGR00693">
    <property type="entry name" value="thiE"/>
    <property type="match status" value="1"/>
</dbReference>
<evidence type="ECO:0000256" key="11">
    <source>
        <dbReference type="RuleBase" id="RU003826"/>
    </source>
</evidence>
<feature type="binding site" evidence="10">
    <location>
        <position position="111"/>
    </location>
    <ligand>
        <name>4-amino-2-methyl-5-(diphosphooxymethyl)pyrimidine</name>
        <dbReference type="ChEBI" id="CHEBI:57841"/>
    </ligand>
</feature>
<proteinExistence type="inferred from homology"/>
<comment type="catalytic activity">
    <reaction evidence="7 10 11">
        <text>4-methyl-5-(2-phosphooxyethyl)-thiazole + 4-amino-2-methyl-5-(diphosphooxymethyl)pyrimidine + H(+) = thiamine phosphate + diphosphate</text>
        <dbReference type="Rhea" id="RHEA:22328"/>
        <dbReference type="ChEBI" id="CHEBI:15378"/>
        <dbReference type="ChEBI" id="CHEBI:33019"/>
        <dbReference type="ChEBI" id="CHEBI:37575"/>
        <dbReference type="ChEBI" id="CHEBI:57841"/>
        <dbReference type="ChEBI" id="CHEBI:58296"/>
        <dbReference type="EC" id="2.5.1.3"/>
    </reaction>
</comment>
<dbReference type="CDD" id="cd00564">
    <property type="entry name" value="TMP_TenI"/>
    <property type="match status" value="1"/>
</dbReference>
<feature type="binding site" evidence="10">
    <location>
        <position position="92"/>
    </location>
    <ligand>
        <name>Mg(2+)</name>
        <dbReference type="ChEBI" id="CHEBI:18420"/>
    </ligand>
</feature>
<feature type="binding site" evidence="10">
    <location>
        <begin position="137"/>
        <end position="139"/>
    </location>
    <ligand>
        <name>2-[(2R,5Z)-2-carboxy-4-methylthiazol-5(2H)-ylidene]ethyl phosphate</name>
        <dbReference type="ChEBI" id="CHEBI:62899"/>
    </ligand>
</feature>
<evidence type="ECO:0000256" key="12">
    <source>
        <dbReference type="RuleBase" id="RU004253"/>
    </source>
</evidence>
<evidence type="ECO:0000313" key="14">
    <source>
        <dbReference type="EMBL" id="MBB3930455.1"/>
    </source>
</evidence>
<comment type="function">
    <text evidence="1 10">Condenses 4-methyl-5-(beta-hydroxyethyl)thiazole monophosphate (THZ-P) and 2-methyl-4-amino-5-hydroxymethyl pyrimidine pyrophosphate (HMP-PP) to form thiamine monophosphate (TMP).</text>
</comment>
<dbReference type="EMBL" id="JACIDS010000002">
    <property type="protein sequence ID" value="MBB3930455.1"/>
    <property type="molecule type" value="Genomic_DNA"/>
</dbReference>
<dbReference type="EC" id="2.5.1.3" evidence="10"/>
<evidence type="ECO:0000256" key="1">
    <source>
        <dbReference type="ARBA" id="ARBA00003814"/>
    </source>
</evidence>
<evidence type="ECO:0000313" key="15">
    <source>
        <dbReference type="Proteomes" id="UP000553963"/>
    </source>
</evidence>
<dbReference type="InterPro" id="IPR036206">
    <property type="entry name" value="ThiamineP_synth_sf"/>
</dbReference>
<evidence type="ECO:0000256" key="2">
    <source>
        <dbReference type="ARBA" id="ARBA00005165"/>
    </source>
</evidence>
<name>A0A840APM4_9HYPH</name>
<keyword evidence="4 10" id="KW-0479">Metal-binding</keyword>
<dbReference type="InterPro" id="IPR034291">
    <property type="entry name" value="TMP_synthase"/>
</dbReference>
<comment type="catalytic activity">
    <reaction evidence="9 10 11">
        <text>2-[(2R,5Z)-2-carboxy-4-methylthiazol-5(2H)-ylidene]ethyl phosphate + 4-amino-2-methyl-5-(diphosphooxymethyl)pyrimidine + 2 H(+) = thiamine phosphate + CO2 + diphosphate</text>
        <dbReference type="Rhea" id="RHEA:47844"/>
        <dbReference type="ChEBI" id="CHEBI:15378"/>
        <dbReference type="ChEBI" id="CHEBI:16526"/>
        <dbReference type="ChEBI" id="CHEBI:33019"/>
        <dbReference type="ChEBI" id="CHEBI:37575"/>
        <dbReference type="ChEBI" id="CHEBI:57841"/>
        <dbReference type="ChEBI" id="CHEBI:62899"/>
        <dbReference type="EC" id="2.5.1.3"/>
    </reaction>
</comment>
<comment type="similarity">
    <text evidence="10 11">Belongs to the thiamine-phosphate synthase family.</text>
</comment>
<protein>
    <recommendedName>
        <fullName evidence="10">Thiamine-phosphate synthase</fullName>
        <shortName evidence="10">TP synthase</shortName>
        <shortName evidence="10">TPS</shortName>
        <ecNumber evidence="10">2.5.1.3</ecNumber>
    </recommendedName>
    <alternativeName>
        <fullName evidence="10">Thiamine-phosphate pyrophosphorylase</fullName>
        <shortName evidence="10">TMP pyrophosphorylase</shortName>
        <shortName evidence="10">TMP-PPase</shortName>
    </alternativeName>
</protein>
<evidence type="ECO:0000256" key="9">
    <source>
        <dbReference type="ARBA" id="ARBA00047883"/>
    </source>
</evidence>
<comment type="catalytic activity">
    <reaction evidence="8 10 11">
        <text>2-(2-carboxy-4-methylthiazol-5-yl)ethyl phosphate + 4-amino-2-methyl-5-(diphosphooxymethyl)pyrimidine + 2 H(+) = thiamine phosphate + CO2 + diphosphate</text>
        <dbReference type="Rhea" id="RHEA:47848"/>
        <dbReference type="ChEBI" id="CHEBI:15378"/>
        <dbReference type="ChEBI" id="CHEBI:16526"/>
        <dbReference type="ChEBI" id="CHEBI:33019"/>
        <dbReference type="ChEBI" id="CHEBI:37575"/>
        <dbReference type="ChEBI" id="CHEBI:57841"/>
        <dbReference type="ChEBI" id="CHEBI:62890"/>
        <dbReference type="EC" id="2.5.1.3"/>
    </reaction>
</comment>
<feature type="binding site" evidence="10">
    <location>
        <position position="73"/>
    </location>
    <ligand>
        <name>Mg(2+)</name>
        <dbReference type="ChEBI" id="CHEBI:18420"/>
    </ligand>
</feature>
<organism evidence="14 15">
    <name type="scientific">Kaistia hirudinis</name>
    <dbReference type="NCBI Taxonomy" id="1293440"/>
    <lineage>
        <taxon>Bacteria</taxon>
        <taxon>Pseudomonadati</taxon>
        <taxon>Pseudomonadota</taxon>
        <taxon>Alphaproteobacteria</taxon>
        <taxon>Hyphomicrobiales</taxon>
        <taxon>Kaistiaceae</taxon>
        <taxon>Kaistia</taxon>
    </lineage>
</organism>
<dbReference type="HAMAP" id="MF_00097">
    <property type="entry name" value="TMP_synthase"/>
    <property type="match status" value="1"/>
</dbReference>
<feature type="binding site" evidence="10">
    <location>
        <begin position="188"/>
        <end position="189"/>
    </location>
    <ligand>
        <name>2-[(2R,5Z)-2-carboxy-4-methylthiazol-5(2H)-ylidene]ethyl phosphate</name>
        <dbReference type="ChEBI" id="CHEBI:62899"/>
    </ligand>
</feature>
<keyword evidence="5 10" id="KW-0460">Magnesium</keyword>
<gene>
    <name evidence="10" type="primary">thiE</name>
    <name evidence="14" type="ORF">GGR25_001494</name>
</gene>
<dbReference type="GO" id="GO:0009228">
    <property type="term" value="P:thiamine biosynthetic process"/>
    <property type="evidence" value="ECO:0007669"/>
    <property type="project" value="UniProtKB-KW"/>
</dbReference>
<dbReference type="PANTHER" id="PTHR20857">
    <property type="entry name" value="THIAMINE-PHOSPHATE PYROPHOSPHORYLASE"/>
    <property type="match status" value="1"/>
</dbReference>
<dbReference type="UniPathway" id="UPA00060">
    <property type="reaction ID" value="UER00141"/>
</dbReference>
<dbReference type="GO" id="GO:0004789">
    <property type="term" value="F:thiamine-phosphate diphosphorylase activity"/>
    <property type="evidence" value="ECO:0007669"/>
    <property type="project" value="UniProtKB-UniRule"/>
</dbReference>
<dbReference type="FunFam" id="3.20.20.70:FF:000096">
    <property type="entry name" value="Thiamine-phosphate synthase"/>
    <property type="match status" value="1"/>
</dbReference>
<dbReference type="AlphaFoldDB" id="A0A840APM4"/>
<feature type="binding site" evidence="10">
    <location>
        <position position="168"/>
    </location>
    <ligand>
        <name>2-[(2R,5Z)-2-carboxy-4-methylthiazol-5(2H)-ylidene]ethyl phosphate</name>
        <dbReference type="ChEBI" id="CHEBI:62899"/>
    </ligand>
</feature>
<dbReference type="Proteomes" id="UP000553963">
    <property type="component" value="Unassembled WGS sequence"/>
</dbReference>
<comment type="pathway">
    <text evidence="2 10 12">Cofactor biosynthesis; thiamine diphosphate biosynthesis; thiamine phosphate from 4-amino-2-methyl-5-diphosphomethylpyrimidine and 4-methyl-5-(2-phosphoethyl)-thiazole: step 1/1.</text>
</comment>
<dbReference type="GO" id="GO:0009229">
    <property type="term" value="P:thiamine diphosphate biosynthetic process"/>
    <property type="evidence" value="ECO:0007669"/>
    <property type="project" value="UniProtKB-UniRule"/>
</dbReference>
<comment type="cofactor">
    <cofactor evidence="10">
        <name>Mg(2+)</name>
        <dbReference type="ChEBI" id="CHEBI:18420"/>
    </cofactor>
    <text evidence="10">Binds 1 Mg(2+) ion per subunit.</text>
</comment>
<comment type="caution">
    <text evidence="10">Lacks conserved residue(s) required for the propagation of feature annotation.</text>
</comment>
<dbReference type="SUPFAM" id="SSF51391">
    <property type="entry name" value="Thiamin phosphate synthase"/>
    <property type="match status" value="1"/>
</dbReference>
<sequence>MAVRPFDLSVYLITDETLAGPRGVVETVRQAVAGGVTLVQLRDPVNKTRHLVETAAALMDLLRPLGIPLIINDRVDVALAVDADGVHVGQSDMRPAKVRELIGPDRILGLSVSRVSELVPEDIDVVDYLGVGPVYFTATKPNAPTPIGFEGVAAIRAATKLPIVVIGGVQAKNGEAAIRSGGDGLAVVSAIMAADDPKAVASELAAVVAAAKSG</sequence>
<evidence type="ECO:0000256" key="4">
    <source>
        <dbReference type="ARBA" id="ARBA00022723"/>
    </source>
</evidence>
<evidence type="ECO:0000256" key="6">
    <source>
        <dbReference type="ARBA" id="ARBA00022977"/>
    </source>
</evidence>
<dbReference type="GO" id="GO:0005737">
    <property type="term" value="C:cytoplasm"/>
    <property type="evidence" value="ECO:0007669"/>
    <property type="project" value="TreeGrafter"/>
</dbReference>
<feature type="domain" description="Thiamine phosphate synthase/TenI" evidence="13">
    <location>
        <begin position="10"/>
        <end position="191"/>
    </location>
</feature>
<evidence type="ECO:0000259" key="13">
    <source>
        <dbReference type="Pfam" id="PF02581"/>
    </source>
</evidence>
<evidence type="ECO:0000256" key="8">
    <source>
        <dbReference type="ARBA" id="ARBA00047851"/>
    </source>
</evidence>
<dbReference type="Gene3D" id="3.20.20.70">
    <property type="entry name" value="Aldolase class I"/>
    <property type="match status" value="1"/>
</dbReference>
<dbReference type="RefSeq" id="WP_183398111.1">
    <property type="nucleotide sequence ID" value="NZ_JACIDS010000002.1"/>
</dbReference>
<keyword evidence="6 10" id="KW-0784">Thiamine biosynthesis</keyword>
<keyword evidence="3 10" id="KW-0808">Transferase</keyword>
<dbReference type="PANTHER" id="PTHR20857:SF15">
    <property type="entry name" value="THIAMINE-PHOSPHATE SYNTHASE"/>
    <property type="match status" value="1"/>
</dbReference>
<dbReference type="InterPro" id="IPR022998">
    <property type="entry name" value="ThiamineP_synth_TenI"/>
</dbReference>
<evidence type="ECO:0000256" key="5">
    <source>
        <dbReference type="ARBA" id="ARBA00022842"/>
    </source>
</evidence>
<evidence type="ECO:0000256" key="7">
    <source>
        <dbReference type="ARBA" id="ARBA00047334"/>
    </source>
</evidence>
<dbReference type="InterPro" id="IPR013785">
    <property type="entry name" value="Aldolase_TIM"/>
</dbReference>
<evidence type="ECO:0000256" key="3">
    <source>
        <dbReference type="ARBA" id="ARBA00022679"/>
    </source>
</evidence>
<accession>A0A840APM4</accession>
<dbReference type="Pfam" id="PF02581">
    <property type="entry name" value="TMP-TENI"/>
    <property type="match status" value="1"/>
</dbReference>
<dbReference type="GO" id="GO:0000287">
    <property type="term" value="F:magnesium ion binding"/>
    <property type="evidence" value="ECO:0007669"/>
    <property type="project" value="UniProtKB-UniRule"/>
</dbReference>
<evidence type="ECO:0000256" key="10">
    <source>
        <dbReference type="HAMAP-Rule" id="MF_00097"/>
    </source>
</evidence>
<reference evidence="14 15" key="1">
    <citation type="submission" date="2020-08" db="EMBL/GenBank/DDBJ databases">
        <title>Genomic Encyclopedia of Type Strains, Phase IV (KMG-IV): sequencing the most valuable type-strain genomes for metagenomic binning, comparative biology and taxonomic classification.</title>
        <authorList>
            <person name="Goeker M."/>
        </authorList>
    </citation>
    <scope>NUCLEOTIDE SEQUENCE [LARGE SCALE GENOMIC DNA]</scope>
    <source>
        <strain evidence="14 15">DSM 25966</strain>
    </source>
</reference>
<feature type="binding site" evidence="10">
    <location>
        <position position="140"/>
    </location>
    <ligand>
        <name>4-amino-2-methyl-5-(diphosphooxymethyl)pyrimidine</name>
        <dbReference type="ChEBI" id="CHEBI:57841"/>
    </ligand>
</feature>
<keyword evidence="15" id="KW-1185">Reference proteome</keyword>
<feature type="binding site" evidence="10">
    <location>
        <position position="72"/>
    </location>
    <ligand>
        <name>4-amino-2-methyl-5-(diphosphooxymethyl)pyrimidine</name>
        <dbReference type="ChEBI" id="CHEBI:57841"/>
    </ligand>
</feature>
<comment type="caution">
    <text evidence="14">The sequence shown here is derived from an EMBL/GenBank/DDBJ whole genome shotgun (WGS) entry which is preliminary data.</text>
</comment>